<name>A0ABT0D802_9HYPH</name>
<dbReference type="PIRSF" id="PIRSF029287">
    <property type="entry name" value="UCP029287"/>
    <property type="match status" value="1"/>
</dbReference>
<dbReference type="Pfam" id="PF09867">
    <property type="entry name" value="TagF_N"/>
    <property type="match status" value="1"/>
</dbReference>
<dbReference type="InterPro" id="IPR017748">
    <property type="entry name" value="TagF"/>
</dbReference>
<protein>
    <submittedName>
        <fullName evidence="1">Type VI secretion system-associated protein TagF</fullName>
    </submittedName>
</protein>
<dbReference type="EMBL" id="JALKCH010000002">
    <property type="protein sequence ID" value="MCK0195917.1"/>
    <property type="molecule type" value="Genomic_DNA"/>
</dbReference>
<dbReference type="NCBIfam" id="TIGR03373">
    <property type="entry name" value="VI_minor_4"/>
    <property type="match status" value="1"/>
</dbReference>
<dbReference type="RefSeq" id="WP_247026381.1">
    <property type="nucleotide sequence ID" value="NZ_JALKCH010000002.1"/>
</dbReference>
<gene>
    <name evidence="1" type="primary">tagF</name>
    <name evidence="1" type="ORF">MWN34_03230</name>
</gene>
<proteinExistence type="predicted"/>
<dbReference type="Gene3D" id="3.40.1730.10">
    <property type="entry name" value="pa0076 domain"/>
    <property type="match status" value="1"/>
</dbReference>
<organism evidence="1 2">
    <name type="scientific">Ancylobacter crimeensis</name>
    <dbReference type="NCBI Taxonomy" id="2579147"/>
    <lineage>
        <taxon>Bacteria</taxon>
        <taxon>Pseudomonadati</taxon>
        <taxon>Pseudomonadota</taxon>
        <taxon>Alphaproteobacteria</taxon>
        <taxon>Hyphomicrobiales</taxon>
        <taxon>Xanthobacteraceae</taxon>
        <taxon>Ancylobacter</taxon>
    </lineage>
</organism>
<comment type="caution">
    <text evidence="1">The sequence shown here is derived from an EMBL/GenBank/DDBJ whole genome shotgun (WGS) entry which is preliminary data.</text>
</comment>
<dbReference type="InterPro" id="IPR038225">
    <property type="entry name" value="TagF_sf"/>
</dbReference>
<evidence type="ECO:0000313" key="2">
    <source>
        <dbReference type="Proteomes" id="UP001203284"/>
    </source>
</evidence>
<sequence length="233" mass="25029">MACGLYGKLTAKRDFIAESVSRGFLDVFEPWLQGGISASRITLGARWQAIYYAAPIWRFWLAPGYCGASVLGALMPSIDGVGRPFPLLLVATAPPGQAFAPPQADPREDWFASVEDLLLSTLEEGRDFESVLADLHGLPEPATILPPQPPEGLHLLADGTLRVTATEPAEGLLKVLARLDQGADHAQWGRGCVFWTLGGQDIPAQALVGLKLPAVEQFAGLMNGVFETIRPQT</sequence>
<reference evidence="1 2" key="1">
    <citation type="submission" date="2022-04" db="EMBL/GenBank/DDBJ databases">
        <authorList>
            <person name="Grouzdev D.S."/>
            <person name="Pantiukh K.S."/>
            <person name="Krutkina M.S."/>
        </authorList>
    </citation>
    <scope>NUCLEOTIDE SEQUENCE [LARGE SCALE GENOMIC DNA]</scope>
    <source>
        <strain evidence="1 2">6x-1</strain>
    </source>
</reference>
<dbReference type="Proteomes" id="UP001203284">
    <property type="component" value="Unassembled WGS sequence"/>
</dbReference>
<evidence type="ECO:0000313" key="1">
    <source>
        <dbReference type="EMBL" id="MCK0195917.1"/>
    </source>
</evidence>
<keyword evidence="2" id="KW-1185">Reference proteome</keyword>
<accession>A0ABT0D802</accession>